<reference evidence="1 2" key="1">
    <citation type="submission" date="2014-05" db="EMBL/GenBank/DDBJ databases">
        <title>De novo Genome Sequence of Spirocheata sp.</title>
        <authorList>
            <person name="Shivani Y."/>
            <person name="Subhash Y."/>
            <person name="Tushar L."/>
            <person name="Sasikala C."/>
            <person name="Ramana C.V."/>
        </authorList>
    </citation>
    <scope>NUCLEOTIDE SEQUENCE [LARGE SCALE GENOMIC DNA]</scope>
    <source>
        <strain evidence="1 2">JC230</strain>
    </source>
</reference>
<dbReference type="eggNOG" id="COG3797">
    <property type="taxonomic scope" value="Bacteria"/>
</dbReference>
<dbReference type="PIRSF" id="PIRSF008502">
    <property type="entry name" value="UCP008502"/>
    <property type="match status" value="1"/>
</dbReference>
<dbReference type="Proteomes" id="UP000029692">
    <property type="component" value="Unassembled WGS sequence"/>
</dbReference>
<gene>
    <name evidence="1" type="ORF">DC28_07445</name>
</gene>
<name>A0A098QWG0_9SPIO</name>
<dbReference type="STRING" id="1480694.DC28_07445"/>
<evidence type="ECO:0000313" key="2">
    <source>
        <dbReference type="Proteomes" id="UP000029692"/>
    </source>
</evidence>
<accession>A0A098QWG0</accession>
<dbReference type="RefSeq" id="WP_037547324.1">
    <property type="nucleotide sequence ID" value="NZ_JNUP01000059.1"/>
</dbReference>
<dbReference type="AlphaFoldDB" id="A0A098QWG0"/>
<sequence>MQYIGLLRGINVGGNNKVPMAELRQALETAGFREVRTYIASGNVLFRHPSGSIQEVQTLFEAVMSRDFGIATRVLVLPEDRFRVICSAVPPDWTNDKEQKSDILFLFPEEDSPETLERMGPKADIDQARYVPGAILWKVSRANQTRSALLAVVGTKLYKAMTIRNVNTLRKLQSMLETSQG</sequence>
<keyword evidence="2" id="KW-1185">Reference proteome</keyword>
<evidence type="ECO:0000313" key="1">
    <source>
        <dbReference type="EMBL" id="KGE72210.1"/>
    </source>
</evidence>
<proteinExistence type="predicted"/>
<dbReference type="Gene3D" id="3.30.70.1280">
    <property type="entry name" value="SP0830-like domains"/>
    <property type="match status" value="1"/>
</dbReference>
<dbReference type="EMBL" id="JNUP01000059">
    <property type="protein sequence ID" value="KGE72210.1"/>
    <property type="molecule type" value="Genomic_DNA"/>
</dbReference>
<organism evidence="1 2">
    <name type="scientific">Spirochaeta lutea</name>
    <dbReference type="NCBI Taxonomy" id="1480694"/>
    <lineage>
        <taxon>Bacteria</taxon>
        <taxon>Pseudomonadati</taxon>
        <taxon>Spirochaetota</taxon>
        <taxon>Spirochaetia</taxon>
        <taxon>Spirochaetales</taxon>
        <taxon>Spirochaetaceae</taxon>
        <taxon>Spirochaeta</taxon>
    </lineage>
</organism>
<dbReference type="PANTHER" id="PTHR36439">
    <property type="entry name" value="BLL4334 PROTEIN"/>
    <property type="match status" value="1"/>
</dbReference>
<evidence type="ECO:0008006" key="3">
    <source>
        <dbReference type="Google" id="ProtNLM"/>
    </source>
</evidence>
<dbReference type="InterPro" id="IPR012545">
    <property type="entry name" value="DUF1697"/>
</dbReference>
<dbReference type="Gene3D" id="3.30.70.1260">
    <property type="entry name" value="bacterial protein sp0830 like"/>
    <property type="match status" value="1"/>
</dbReference>
<dbReference type="Pfam" id="PF08002">
    <property type="entry name" value="DUF1697"/>
    <property type="match status" value="1"/>
</dbReference>
<dbReference type="SUPFAM" id="SSF160379">
    <property type="entry name" value="SP0830-like"/>
    <property type="match status" value="1"/>
</dbReference>
<dbReference type="PANTHER" id="PTHR36439:SF1">
    <property type="entry name" value="DUF1697 DOMAIN-CONTAINING PROTEIN"/>
    <property type="match status" value="1"/>
</dbReference>
<comment type="caution">
    <text evidence="1">The sequence shown here is derived from an EMBL/GenBank/DDBJ whole genome shotgun (WGS) entry which is preliminary data.</text>
</comment>
<protein>
    <recommendedName>
        <fullName evidence="3">DUF1697 domain-containing protein</fullName>
    </recommendedName>
</protein>